<feature type="region of interest" description="Disordered" evidence="1">
    <location>
        <begin position="1"/>
        <end position="23"/>
    </location>
</feature>
<sequence>MSSENKKQAKSSAKKDSLKRRLSVIPKPTRRFFSFPSYRKKDTELTVPITITTEKIPPKEPAATKEVKIQEKLPVKPPVARIQHDTPTLQQAYNISLRKLQQSSQRPLIQILLVHQTITKATLKLSEGMHSVKLMHEHPDARGSNRKITFVRRRSGPSIQRFSSPPPYSTVENQVNDRDDDVPLGLLQREFVGPAAPIFVA</sequence>
<accession>A0ABR2WHM6</accession>
<dbReference type="Proteomes" id="UP001479436">
    <property type="component" value="Unassembled WGS sequence"/>
</dbReference>
<gene>
    <name evidence="2" type="ORF">K7432_014437</name>
</gene>
<evidence type="ECO:0000313" key="2">
    <source>
        <dbReference type="EMBL" id="KAK9761007.1"/>
    </source>
</evidence>
<organism evidence="2 3">
    <name type="scientific">Basidiobolus ranarum</name>
    <dbReference type="NCBI Taxonomy" id="34480"/>
    <lineage>
        <taxon>Eukaryota</taxon>
        <taxon>Fungi</taxon>
        <taxon>Fungi incertae sedis</taxon>
        <taxon>Zoopagomycota</taxon>
        <taxon>Entomophthoromycotina</taxon>
        <taxon>Basidiobolomycetes</taxon>
        <taxon>Basidiobolales</taxon>
        <taxon>Basidiobolaceae</taxon>
        <taxon>Basidiobolus</taxon>
    </lineage>
</organism>
<protein>
    <submittedName>
        <fullName evidence="2">Uncharacterized protein</fullName>
    </submittedName>
</protein>
<reference evidence="2 3" key="1">
    <citation type="submission" date="2023-04" db="EMBL/GenBank/DDBJ databases">
        <title>Genome of Basidiobolus ranarum AG-B5.</title>
        <authorList>
            <person name="Stajich J.E."/>
            <person name="Carter-House D."/>
            <person name="Gryganskyi A."/>
        </authorList>
    </citation>
    <scope>NUCLEOTIDE SEQUENCE [LARGE SCALE GENOMIC DNA]</scope>
    <source>
        <strain evidence="2 3">AG-B5</strain>
    </source>
</reference>
<keyword evidence="3" id="KW-1185">Reference proteome</keyword>
<name>A0ABR2WHM6_9FUNG</name>
<proteinExistence type="predicted"/>
<evidence type="ECO:0000256" key="1">
    <source>
        <dbReference type="SAM" id="MobiDB-lite"/>
    </source>
</evidence>
<comment type="caution">
    <text evidence="2">The sequence shown here is derived from an EMBL/GenBank/DDBJ whole genome shotgun (WGS) entry which is preliminary data.</text>
</comment>
<evidence type="ECO:0000313" key="3">
    <source>
        <dbReference type="Proteomes" id="UP001479436"/>
    </source>
</evidence>
<dbReference type="EMBL" id="JASJQH010001638">
    <property type="protein sequence ID" value="KAK9761007.1"/>
    <property type="molecule type" value="Genomic_DNA"/>
</dbReference>